<proteinExistence type="predicted"/>
<dbReference type="EMBL" id="JACHBK010000002">
    <property type="protein sequence ID" value="MBB5534237.1"/>
    <property type="molecule type" value="Genomic_DNA"/>
</dbReference>
<keyword evidence="3" id="KW-1185">Reference proteome</keyword>
<reference evidence="2 3" key="1">
    <citation type="submission" date="2020-08" db="EMBL/GenBank/DDBJ databases">
        <title>Genomic Encyclopedia of Type Strains, Phase IV (KMG-V): Genome sequencing to study the core and pangenomes of soil and plant-associated prokaryotes.</title>
        <authorList>
            <person name="Whitman W."/>
        </authorList>
    </citation>
    <scope>NUCLEOTIDE SEQUENCE [LARGE SCALE GENOMIC DNA]</scope>
    <source>
        <strain evidence="2 3">SEMIA 4084</strain>
    </source>
</reference>
<evidence type="ECO:0000313" key="3">
    <source>
        <dbReference type="Proteomes" id="UP000585507"/>
    </source>
</evidence>
<feature type="region of interest" description="Disordered" evidence="1">
    <location>
        <begin position="50"/>
        <end position="69"/>
    </location>
</feature>
<organism evidence="2 3">
    <name type="scientific">Rhizobium giardinii</name>
    <dbReference type="NCBI Taxonomy" id="56731"/>
    <lineage>
        <taxon>Bacteria</taxon>
        <taxon>Pseudomonadati</taxon>
        <taxon>Pseudomonadota</taxon>
        <taxon>Alphaproteobacteria</taxon>
        <taxon>Hyphomicrobiales</taxon>
        <taxon>Rhizobiaceae</taxon>
        <taxon>Rhizobium/Agrobacterium group</taxon>
        <taxon>Rhizobium</taxon>
    </lineage>
</organism>
<comment type="caution">
    <text evidence="2">The sequence shown here is derived from an EMBL/GenBank/DDBJ whole genome shotgun (WGS) entry which is preliminary data.</text>
</comment>
<feature type="region of interest" description="Disordered" evidence="1">
    <location>
        <begin position="127"/>
        <end position="163"/>
    </location>
</feature>
<evidence type="ECO:0000256" key="1">
    <source>
        <dbReference type="SAM" id="MobiDB-lite"/>
    </source>
</evidence>
<dbReference type="PROSITE" id="PS51257">
    <property type="entry name" value="PROKAR_LIPOPROTEIN"/>
    <property type="match status" value="1"/>
</dbReference>
<gene>
    <name evidence="2" type="ORF">GGD55_000908</name>
</gene>
<dbReference type="AlphaFoldDB" id="A0A7W8U979"/>
<protein>
    <recommendedName>
        <fullName evidence="4">Lipoprotein</fullName>
    </recommendedName>
</protein>
<dbReference type="RefSeq" id="WP_018326954.1">
    <property type="nucleotide sequence ID" value="NZ_JACHBK010000002.1"/>
</dbReference>
<accession>A0A7W8U979</accession>
<evidence type="ECO:0000313" key="2">
    <source>
        <dbReference type="EMBL" id="MBB5534237.1"/>
    </source>
</evidence>
<dbReference type="Proteomes" id="UP000585507">
    <property type="component" value="Unassembled WGS sequence"/>
</dbReference>
<evidence type="ECO:0008006" key="4">
    <source>
        <dbReference type="Google" id="ProtNLM"/>
    </source>
</evidence>
<name>A0A7W8U979_9HYPH</name>
<sequence length="290" mass="30445">MRQSIMLIAGLGIAATLSGCNSMDDLTPQVDVGGGTFRSPPVNQSDLDAMSQQTVPPQSTTPVESAQLASPVQEGFVEGATGTVLAQGDGEYTDPAGSLDAQAGRLRQGQVPAQQRLARRQVIAEEAEATPVEGASDEPRQSAAPLRAAEETPEIQKPQKSAAIAPAATPGTIRFLPIIGAPVEAVTPLSKQLGNEARSHGLTIKSASDTSSQHILKGYFSALKDGEKTTVVYVWDVLDSGGNRLHRIQGQDTVDATAANLWSVVPPQTMQAIATRTIAEYLNWRAKNAG</sequence>